<evidence type="ECO:0000256" key="8">
    <source>
        <dbReference type="ARBA" id="ARBA00022692"/>
    </source>
</evidence>
<dbReference type="SUPFAM" id="SSF55785">
    <property type="entry name" value="PYP-like sensor domain (PAS domain)"/>
    <property type="match status" value="1"/>
</dbReference>
<evidence type="ECO:0000259" key="20">
    <source>
        <dbReference type="PROSITE" id="PS50113"/>
    </source>
</evidence>
<feature type="domain" description="PAS" evidence="19">
    <location>
        <begin position="271"/>
        <end position="323"/>
    </location>
</feature>
<sequence length="683" mass="76039">MFKRLSIRRRLALHVVLTGFVMLALSFVFLLSQRASDEAERRIFEHELAPAKQLHGVERRLLSIHGHLQDVLLGIASPAGMPEMITREGALIRESWQTFLQAHRVSPTDPFEAGRITEMELALPGLWSFLERASTASRSQDAKELDRLLRFDWYSLRQTIFEPLQELAAAQDQHVEHARQNLADSRRRAELLVGSLLGLGMLLLSGFAIGLMRYMTRRVANIETALEQVAAGGEVRPVPYGRGEDEMSRIADAINRTVTRLRDKQVAISCLMQRQRTVLDAVAEGIYGIDETGRINFVNPAALAMLGYEEHEPLGQHSHTLMHHHHADGRPYPLADCPVYASRGSGKVVTHVGDVFFRKDGSHFPVELTSAPLRAGDGQGGCVVVFHDISERLESDRLLRESIAQLEQTNARLSETQSQLLQAEKLAGLGQLAAGMAHEINNPIGFIQSDLNALETYVKDLFELILDFDMLVRQRGDSGLHEEFMQLQARSELDFIREDVTVLLSETREGVRRIARIVTDLKDFARLDATNVTADADLQQALDNTVRVMHATLEEKAEVVRDYEPIPPVRCDLGQINQVFVNLLLNAAHAIRERGTITLRTRHVGDEVCIEIADDGRGMDAAERARMFDPFFTTKPVGEGTGLGLSVCYSIVRSHDGRFEVDSTPGAGTAVRVWLPVGGRGDA</sequence>
<dbReference type="InterPro" id="IPR036890">
    <property type="entry name" value="HATPase_C_sf"/>
</dbReference>
<dbReference type="Gene3D" id="1.10.287.130">
    <property type="match status" value="1"/>
</dbReference>
<comment type="catalytic activity">
    <reaction evidence="1">
        <text>ATP + protein L-histidine = ADP + protein N-phospho-L-histidine.</text>
        <dbReference type="EC" id="2.7.13.3"/>
    </reaction>
</comment>
<dbReference type="EC" id="2.7.13.3" evidence="3"/>
<dbReference type="Gene3D" id="6.10.340.10">
    <property type="match status" value="1"/>
</dbReference>
<keyword evidence="8 17" id="KW-0812">Transmembrane</keyword>
<dbReference type="Pfam" id="PF02518">
    <property type="entry name" value="HATPase_c"/>
    <property type="match status" value="1"/>
</dbReference>
<evidence type="ECO:0000313" key="22">
    <source>
        <dbReference type="EMBL" id="WRL47282.1"/>
    </source>
</evidence>
<evidence type="ECO:0000256" key="9">
    <source>
        <dbReference type="ARBA" id="ARBA00022741"/>
    </source>
</evidence>
<evidence type="ECO:0000256" key="11">
    <source>
        <dbReference type="ARBA" id="ARBA00022840"/>
    </source>
</evidence>
<dbReference type="Pfam" id="PF00989">
    <property type="entry name" value="PAS"/>
    <property type="match status" value="1"/>
</dbReference>
<accession>A0ABZ1AN37</accession>
<evidence type="ECO:0000256" key="3">
    <source>
        <dbReference type="ARBA" id="ARBA00012438"/>
    </source>
</evidence>
<dbReference type="Proteomes" id="UP001626593">
    <property type="component" value="Chromosome"/>
</dbReference>
<feature type="domain" description="PAC" evidence="20">
    <location>
        <begin position="350"/>
        <end position="401"/>
    </location>
</feature>
<dbReference type="InterPro" id="IPR004358">
    <property type="entry name" value="Sig_transdc_His_kin-like_C"/>
</dbReference>
<dbReference type="GO" id="GO:0005524">
    <property type="term" value="F:ATP binding"/>
    <property type="evidence" value="ECO:0007669"/>
    <property type="project" value="UniProtKB-KW"/>
</dbReference>
<dbReference type="Gene3D" id="3.30.450.20">
    <property type="entry name" value="PAS domain"/>
    <property type="match status" value="1"/>
</dbReference>
<evidence type="ECO:0000256" key="17">
    <source>
        <dbReference type="SAM" id="Phobius"/>
    </source>
</evidence>
<evidence type="ECO:0000256" key="5">
    <source>
        <dbReference type="ARBA" id="ARBA00022481"/>
    </source>
</evidence>
<evidence type="ECO:0000256" key="13">
    <source>
        <dbReference type="ARBA" id="ARBA00023012"/>
    </source>
</evidence>
<dbReference type="Gene3D" id="3.30.565.10">
    <property type="entry name" value="Histidine kinase-like ATPase, C-terminal domain"/>
    <property type="match status" value="1"/>
</dbReference>
<keyword evidence="13" id="KW-0902">Two-component regulatory system</keyword>
<dbReference type="CDD" id="cd00130">
    <property type="entry name" value="PAS"/>
    <property type="match status" value="1"/>
</dbReference>
<keyword evidence="11 22" id="KW-0067">ATP-binding</keyword>
<feature type="coiled-coil region" evidence="16">
    <location>
        <begin position="399"/>
        <end position="426"/>
    </location>
</feature>
<keyword evidence="4" id="KW-1003">Cell membrane</keyword>
<keyword evidence="15" id="KW-0807">Transducer</keyword>
<organism evidence="22 23">
    <name type="scientific">Aromatoleum evansii</name>
    <name type="common">Azoarcus evansii</name>
    <dbReference type="NCBI Taxonomy" id="59406"/>
    <lineage>
        <taxon>Bacteria</taxon>
        <taxon>Pseudomonadati</taxon>
        <taxon>Pseudomonadota</taxon>
        <taxon>Betaproteobacteria</taxon>
        <taxon>Rhodocyclales</taxon>
        <taxon>Rhodocyclaceae</taxon>
        <taxon>Aromatoleum</taxon>
    </lineage>
</organism>
<evidence type="ECO:0000256" key="4">
    <source>
        <dbReference type="ARBA" id="ARBA00022475"/>
    </source>
</evidence>
<dbReference type="InterPro" id="IPR000014">
    <property type="entry name" value="PAS"/>
</dbReference>
<dbReference type="PROSITE" id="PS50112">
    <property type="entry name" value="PAS"/>
    <property type="match status" value="1"/>
</dbReference>
<keyword evidence="16" id="KW-0175">Coiled coil</keyword>
<evidence type="ECO:0000313" key="23">
    <source>
        <dbReference type="Proteomes" id="UP001626593"/>
    </source>
</evidence>
<comment type="subcellular location">
    <subcellularLocation>
        <location evidence="2">Cell membrane</location>
    </subcellularLocation>
</comment>
<keyword evidence="10" id="KW-0418">Kinase</keyword>
<dbReference type="InterPro" id="IPR003122">
    <property type="entry name" value="Tar_rcpt_lig-bd"/>
</dbReference>
<evidence type="ECO:0000256" key="6">
    <source>
        <dbReference type="ARBA" id="ARBA00022553"/>
    </source>
</evidence>
<feature type="domain" description="Histidine kinase" evidence="18">
    <location>
        <begin position="435"/>
        <end position="679"/>
    </location>
</feature>
<keyword evidence="9" id="KW-0547">Nucleotide-binding</keyword>
<dbReference type="EMBL" id="CP141259">
    <property type="protein sequence ID" value="WRL47282.1"/>
    <property type="molecule type" value="Genomic_DNA"/>
</dbReference>
<keyword evidence="6" id="KW-0597">Phosphoprotein</keyword>
<dbReference type="NCBIfam" id="TIGR00229">
    <property type="entry name" value="sensory_box"/>
    <property type="match status" value="1"/>
</dbReference>
<dbReference type="SMART" id="SM00387">
    <property type="entry name" value="HATPase_c"/>
    <property type="match status" value="1"/>
</dbReference>
<dbReference type="InterPro" id="IPR036097">
    <property type="entry name" value="HisK_dim/P_sf"/>
</dbReference>
<protein>
    <recommendedName>
        <fullName evidence="3">histidine kinase</fullName>
        <ecNumber evidence="3">2.7.13.3</ecNumber>
    </recommendedName>
</protein>
<dbReference type="InterPro" id="IPR003594">
    <property type="entry name" value="HATPase_dom"/>
</dbReference>
<dbReference type="InterPro" id="IPR035965">
    <property type="entry name" value="PAS-like_dom_sf"/>
</dbReference>
<dbReference type="SUPFAM" id="SSF55874">
    <property type="entry name" value="ATPase domain of HSP90 chaperone/DNA topoisomerase II/histidine kinase"/>
    <property type="match status" value="1"/>
</dbReference>
<dbReference type="Pfam" id="PF00672">
    <property type="entry name" value="HAMP"/>
    <property type="match status" value="1"/>
</dbReference>
<keyword evidence="7" id="KW-0808">Transferase</keyword>
<proteinExistence type="predicted"/>
<dbReference type="InterPro" id="IPR013767">
    <property type="entry name" value="PAS_fold"/>
</dbReference>
<dbReference type="PRINTS" id="PR00344">
    <property type="entry name" value="BCTRLSENSOR"/>
</dbReference>
<dbReference type="InterPro" id="IPR000700">
    <property type="entry name" value="PAS-assoc_C"/>
</dbReference>
<dbReference type="Pfam" id="PF02203">
    <property type="entry name" value="TarH"/>
    <property type="match status" value="1"/>
</dbReference>
<keyword evidence="14 17" id="KW-0472">Membrane</keyword>
<evidence type="ECO:0000256" key="2">
    <source>
        <dbReference type="ARBA" id="ARBA00004236"/>
    </source>
</evidence>
<dbReference type="SUPFAM" id="SSF47384">
    <property type="entry name" value="Homodimeric domain of signal transducing histidine kinase"/>
    <property type="match status" value="1"/>
</dbReference>
<evidence type="ECO:0000259" key="21">
    <source>
        <dbReference type="PROSITE" id="PS50885"/>
    </source>
</evidence>
<dbReference type="InterPro" id="IPR005467">
    <property type="entry name" value="His_kinase_dom"/>
</dbReference>
<evidence type="ECO:0000259" key="19">
    <source>
        <dbReference type="PROSITE" id="PS50112"/>
    </source>
</evidence>
<evidence type="ECO:0000256" key="16">
    <source>
        <dbReference type="SAM" id="Coils"/>
    </source>
</evidence>
<dbReference type="InterPro" id="IPR003661">
    <property type="entry name" value="HisK_dim/P_dom"/>
</dbReference>
<keyword evidence="23" id="KW-1185">Reference proteome</keyword>
<dbReference type="PROSITE" id="PS50113">
    <property type="entry name" value="PAC"/>
    <property type="match status" value="1"/>
</dbReference>
<dbReference type="CDD" id="cd00082">
    <property type="entry name" value="HisKA"/>
    <property type="match status" value="1"/>
</dbReference>
<dbReference type="SMART" id="SM00091">
    <property type="entry name" value="PAS"/>
    <property type="match status" value="1"/>
</dbReference>
<name>A0ABZ1AN37_AROEV</name>
<dbReference type="InterPro" id="IPR003660">
    <property type="entry name" value="HAMP_dom"/>
</dbReference>
<dbReference type="PROSITE" id="PS50885">
    <property type="entry name" value="HAMP"/>
    <property type="match status" value="1"/>
</dbReference>
<evidence type="ECO:0000256" key="15">
    <source>
        <dbReference type="ARBA" id="ARBA00023224"/>
    </source>
</evidence>
<evidence type="ECO:0000256" key="12">
    <source>
        <dbReference type="ARBA" id="ARBA00022989"/>
    </source>
</evidence>
<evidence type="ECO:0000256" key="14">
    <source>
        <dbReference type="ARBA" id="ARBA00023136"/>
    </source>
</evidence>
<dbReference type="RefSeq" id="WP_407279827.1">
    <property type="nucleotide sequence ID" value="NZ_CP141259.1"/>
</dbReference>
<feature type="transmembrane region" description="Helical" evidence="17">
    <location>
        <begin position="12"/>
        <end position="32"/>
    </location>
</feature>
<dbReference type="PANTHER" id="PTHR43065:SF50">
    <property type="entry name" value="HISTIDINE KINASE"/>
    <property type="match status" value="1"/>
</dbReference>
<evidence type="ECO:0000256" key="1">
    <source>
        <dbReference type="ARBA" id="ARBA00000085"/>
    </source>
</evidence>
<dbReference type="SMART" id="SM00388">
    <property type="entry name" value="HisKA"/>
    <property type="match status" value="1"/>
</dbReference>
<dbReference type="SMART" id="SM00304">
    <property type="entry name" value="HAMP"/>
    <property type="match status" value="1"/>
</dbReference>
<evidence type="ECO:0000256" key="7">
    <source>
        <dbReference type="ARBA" id="ARBA00022679"/>
    </source>
</evidence>
<feature type="domain" description="HAMP" evidence="21">
    <location>
        <begin position="213"/>
        <end position="266"/>
    </location>
</feature>
<dbReference type="PROSITE" id="PS50109">
    <property type="entry name" value="HIS_KIN"/>
    <property type="match status" value="1"/>
</dbReference>
<dbReference type="PANTHER" id="PTHR43065">
    <property type="entry name" value="SENSOR HISTIDINE KINASE"/>
    <property type="match status" value="1"/>
</dbReference>
<reference evidence="22 23" key="1">
    <citation type="submission" date="2023-12" db="EMBL/GenBank/DDBJ databases">
        <title>A. evansii MAY27, complete genome.</title>
        <authorList>
            <person name="Wang Y."/>
        </authorList>
    </citation>
    <scope>NUCLEOTIDE SEQUENCE [LARGE SCALE GENOMIC DNA]</scope>
    <source>
        <strain evidence="22 23">MAY27</strain>
    </source>
</reference>
<evidence type="ECO:0000256" key="10">
    <source>
        <dbReference type="ARBA" id="ARBA00022777"/>
    </source>
</evidence>
<evidence type="ECO:0000259" key="18">
    <source>
        <dbReference type="PROSITE" id="PS50109"/>
    </source>
</evidence>
<gene>
    <name evidence="22" type="ORF">U5817_04285</name>
</gene>
<feature type="transmembrane region" description="Helical" evidence="17">
    <location>
        <begin position="191"/>
        <end position="212"/>
    </location>
</feature>
<keyword evidence="12 17" id="KW-1133">Transmembrane helix</keyword>
<keyword evidence="5" id="KW-0488">Methylation</keyword>